<dbReference type="InterPro" id="IPR027417">
    <property type="entry name" value="P-loop_NTPase"/>
</dbReference>
<reference evidence="4" key="1">
    <citation type="journal article" date="2020" name="Phytopathology">
        <title>Genome Sequence Resources of Colletotrichum truncatum, C. plurivorum, C. musicola, and C. sojae: Four Species Pathogenic to Soybean (Glycine max).</title>
        <authorList>
            <person name="Rogerio F."/>
            <person name="Boufleur T.R."/>
            <person name="Ciampi-Guillardi M."/>
            <person name="Sukno S.A."/>
            <person name="Thon M.R."/>
            <person name="Massola Junior N.S."/>
            <person name="Baroncelli R."/>
        </authorList>
    </citation>
    <scope>NUCLEOTIDE SEQUENCE</scope>
    <source>
        <strain evidence="4">LFN00145</strain>
    </source>
</reference>
<dbReference type="PANTHER" id="PTHR10887">
    <property type="entry name" value="DNA2/NAM7 HELICASE FAMILY"/>
    <property type="match status" value="1"/>
</dbReference>
<dbReference type="InterPro" id="IPR041679">
    <property type="entry name" value="DNA2/NAM7-like_C"/>
</dbReference>
<dbReference type="SUPFAM" id="SSF52540">
    <property type="entry name" value="P-loop containing nucleoside triphosphate hydrolases"/>
    <property type="match status" value="1"/>
</dbReference>
<dbReference type="EMBL" id="WIGO01000174">
    <property type="protein sequence ID" value="KAF6825400.1"/>
    <property type="molecule type" value="Genomic_DNA"/>
</dbReference>
<dbReference type="GO" id="GO:0004386">
    <property type="term" value="F:helicase activity"/>
    <property type="evidence" value="ECO:0007669"/>
    <property type="project" value="InterPro"/>
</dbReference>
<feature type="domain" description="DNA2/NAM7 helicase-like C-terminal" evidence="3">
    <location>
        <begin position="819"/>
        <end position="959"/>
    </location>
</feature>
<keyword evidence="5" id="KW-1185">Reference proteome</keyword>
<gene>
    <name evidence="4" type="ORF">CPLU01_10280</name>
</gene>
<dbReference type="Proteomes" id="UP000654918">
    <property type="component" value="Unassembled WGS sequence"/>
</dbReference>
<comment type="caution">
    <text evidence="4">The sequence shown here is derived from an EMBL/GenBank/DDBJ whole genome shotgun (WGS) entry which is preliminary data.</text>
</comment>
<dbReference type="AlphaFoldDB" id="A0A8H6K628"/>
<organism evidence="4 5">
    <name type="scientific">Colletotrichum plurivorum</name>
    <dbReference type="NCBI Taxonomy" id="2175906"/>
    <lineage>
        <taxon>Eukaryota</taxon>
        <taxon>Fungi</taxon>
        <taxon>Dikarya</taxon>
        <taxon>Ascomycota</taxon>
        <taxon>Pezizomycotina</taxon>
        <taxon>Sordariomycetes</taxon>
        <taxon>Hypocreomycetidae</taxon>
        <taxon>Glomerellales</taxon>
        <taxon>Glomerellaceae</taxon>
        <taxon>Colletotrichum</taxon>
        <taxon>Colletotrichum orchidearum species complex</taxon>
    </lineage>
</organism>
<name>A0A8H6K628_9PEZI</name>
<dbReference type="Gene3D" id="3.40.50.300">
    <property type="entry name" value="P-loop containing nucleotide triphosphate hydrolases"/>
    <property type="match status" value="2"/>
</dbReference>
<protein>
    <submittedName>
        <fullName evidence="4">Nonsense-mediated mRNA decay protein 1</fullName>
    </submittedName>
</protein>
<dbReference type="PANTHER" id="PTHR10887:SF495">
    <property type="entry name" value="HELICASE SENATAXIN ISOFORM X1-RELATED"/>
    <property type="match status" value="1"/>
</dbReference>
<dbReference type="Pfam" id="PF13086">
    <property type="entry name" value="AAA_11"/>
    <property type="match status" value="1"/>
</dbReference>
<evidence type="ECO:0000259" key="3">
    <source>
        <dbReference type="Pfam" id="PF13087"/>
    </source>
</evidence>
<feature type="domain" description="DNA2/NAM7 helicase helicase" evidence="2">
    <location>
        <begin position="598"/>
        <end position="776"/>
    </location>
</feature>
<evidence type="ECO:0000259" key="2">
    <source>
        <dbReference type="Pfam" id="PF13086"/>
    </source>
</evidence>
<accession>A0A8H6K628</accession>
<feature type="region of interest" description="Disordered" evidence="1">
    <location>
        <begin position="330"/>
        <end position="351"/>
    </location>
</feature>
<proteinExistence type="predicted"/>
<sequence length="969" mass="107924">MAMASSTTTLPFPVLVEVGGEILGTPDLYALNNTTCSAKGSKGSMDFRAIFSTPINDHGEIILALEKKVSSVNDRRKWKETVGFFHILTSYIQKLERGHEFPQNLKPLYRKCNPKAEPQFSAKTVTIETTGALWSSARPFFNTSRRKRTETPLQQAMQALTGPCAIRIIFPLTPGASRHPIEDRIDKMQASIEREAAPDGPLTAFVTKTPNAHHLNNGTITAINDLPELPFVAVKSRFASRDQQAVYLQYGLLHDFEYQRSRNEALSNLIGVRGVAVPQDLSKHPESGDHIKYLLLVKPDPISPGQMSLLPPVGTKLLIQPQVEVLRGRRMETDDDYNPEPDDEDDGNDPVSRHVDVALILNAADEPGDYERGINSLLQIIKPLAKEQVSIVFRTVIESTEGRAKFDTDIWVSAVRVDETSTLWDTSYHVWDVTMGLSGEAQGLNSAPVKFNFPEINLDAGVKACKQDIMSTTKDFDIRFKVDTATVDYRTQMRSLENLLNPYTGDGANRPSEVSRHAMEDSQLLSFRKYIPLGQRIPAFNKLSRTGLSSSSLQGRKTAVMVLATTLAASEPLRRPPYASTLRDGGESDQPAPNHAAKEITNSFAKTLVQAPTNRLCDELCARYSAMASTVLERGIKVVRLLNYRSQLARVSDKQAEVEQRIFQINASSEQQTDDERALRTLLDKSSDPESSKSDIKDLLKKVAGRILTNAHVVVGTTAALSYPWLSEYFRAEICVQEEAGLAREPETWSLLANQDPLVCLLVGDPNQFAPLVLSRNPVTAQEKSGKSPNPFANQLGTPLIQRLNTGGLIEKWVWVDQRSGGHTSYLVSELFYNGRLRNEKGVTRQFTPLQFAFQSPVRMRYNQDHRGAVLVLSLEGSVETRVMTSYFNQDHLDEGMDFIKTLLPTLRQKSEPHIGAIVTPYRAAASEWSKALVKSQIHDVDVFTPRTAQGVDWELLLLLLLYLTLCRV</sequence>
<dbReference type="InterPro" id="IPR041677">
    <property type="entry name" value="DNA2/NAM7_AAA_11"/>
</dbReference>
<feature type="region of interest" description="Disordered" evidence="1">
    <location>
        <begin position="575"/>
        <end position="595"/>
    </location>
</feature>
<evidence type="ECO:0000313" key="5">
    <source>
        <dbReference type="Proteomes" id="UP000654918"/>
    </source>
</evidence>
<dbReference type="InterPro" id="IPR045055">
    <property type="entry name" value="DNA2/NAM7-like"/>
</dbReference>
<evidence type="ECO:0000313" key="4">
    <source>
        <dbReference type="EMBL" id="KAF6825400.1"/>
    </source>
</evidence>
<dbReference type="Pfam" id="PF13087">
    <property type="entry name" value="AAA_12"/>
    <property type="match status" value="1"/>
</dbReference>
<evidence type="ECO:0000256" key="1">
    <source>
        <dbReference type="SAM" id="MobiDB-lite"/>
    </source>
</evidence>
<feature type="compositionally biased region" description="Acidic residues" evidence="1">
    <location>
        <begin position="333"/>
        <end position="348"/>
    </location>
</feature>